<dbReference type="PRINTS" id="PR00111">
    <property type="entry name" value="ABHYDROLASE"/>
</dbReference>
<sequence length="274" mass="29910">MPFITTSDGVDIFYKDWGSGQPIVFSHGWPLSSDDWDAQLMFFLSHGFRVVAHDRRGHGRSAQVADGHDMDHYADDLAAVVTHLDLTNAVHIGHSTGGGEVVRYLTRHGQDRAAKAVLISAVPPIMVKTADNPGGLDKSVFDDIQEQVATRRSDFFRTFAEGPFYGYNRPGAQPSEGVIANWWRQGMAGGAKAHYDGVVAFSQTDFADELTKITIPTLVMHGEDDQVVPIENTGIRSAELLPNSTLKTYPGFPHGMPTTEAATINADLLAFIRS</sequence>
<proteinExistence type="inferred from homology"/>
<comment type="similarity">
    <text evidence="2">Belongs to the AB hydrolase superfamily. Bacterial non-heme haloperoxidase / perhydrolase family.</text>
</comment>
<dbReference type="EC" id="1.11.1.10" evidence="4"/>
<name>A0A231HET9_9NOCA</name>
<keyword evidence="1 4" id="KW-0575">Peroxidase</keyword>
<dbReference type="FunFam" id="3.40.50.1820:FF:000205">
    <property type="entry name" value="Non-haem bromoperoxidase BPO-A2"/>
    <property type="match status" value="1"/>
</dbReference>
<dbReference type="GO" id="GO:0016691">
    <property type="term" value="F:chloride peroxidase activity"/>
    <property type="evidence" value="ECO:0007669"/>
    <property type="project" value="UniProtKB-EC"/>
</dbReference>
<dbReference type="PRINTS" id="PR00412">
    <property type="entry name" value="EPOXHYDRLASE"/>
</dbReference>
<feature type="domain" description="AB hydrolase-1" evidence="3">
    <location>
        <begin position="22"/>
        <end position="254"/>
    </location>
</feature>
<dbReference type="Gene3D" id="3.40.50.1820">
    <property type="entry name" value="alpha/beta hydrolase"/>
    <property type="match status" value="1"/>
</dbReference>
<protein>
    <submittedName>
        <fullName evidence="4">Non-heme chloroperoxidase</fullName>
        <ecNumber evidence="4">1.11.1.10</ecNumber>
    </submittedName>
</protein>
<dbReference type="InterPro" id="IPR000639">
    <property type="entry name" value="Epox_hydrolase-like"/>
</dbReference>
<accession>A0A231HET9</accession>
<dbReference type="Pfam" id="PF00561">
    <property type="entry name" value="Abhydrolase_1"/>
    <property type="match status" value="1"/>
</dbReference>
<comment type="caution">
    <text evidence="4">The sequence shown here is derived from an EMBL/GenBank/DDBJ whole genome shotgun (WGS) entry which is preliminary data.</text>
</comment>
<evidence type="ECO:0000313" key="5">
    <source>
        <dbReference type="Proteomes" id="UP000215506"/>
    </source>
</evidence>
<dbReference type="PANTHER" id="PTHR43433:SF3">
    <property type="entry name" value="NON-HEME CHLOROPEROXIDASE"/>
    <property type="match status" value="1"/>
</dbReference>
<organism evidence="4 5">
    <name type="scientific">Nocardia cerradoensis</name>
    <dbReference type="NCBI Taxonomy" id="85688"/>
    <lineage>
        <taxon>Bacteria</taxon>
        <taxon>Bacillati</taxon>
        <taxon>Actinomycetota</taxon>
        <taxon>Actinomycetes</taxon>
        <taxon>Mycobacteriales</taxon>
        <taxon>Nocardiaceae</taxon>
        <taxon>Nocardia</taxon>
    </lineage>
</organism>
<dbReference type="PANTHER" id="PTHR43433">
    <property type="entry name" value="HYDROLASE, ALPHA/BETA FOLD FAMILY PROTEIN"/>
    <property type="match status" value="1"/>
</dbReference>
<keyword evidence="4" id="KW-0560">Oxidoreductase</keyword>
<evidence type="ECO:0000259" key="3">
    <source>
        <dbReference type="Pfam" id="PF00561"/>
    </source>
</evidence>
<dbReference type="RefSeq" id="WP_094024258.1">
    <property type="nucleotide sequence ID" value="NZ_NGAF01000001.1"/>
</dbReference>
<evidence type="ECO:0000256" key="2">
    <source>
        <dbReference type="ARBA" id="ARBA00038128"/>
    </source>
</evidence>
<dbReference type="InterPro" id="IPR000073">
    <property type="entry name" value="AB_hydrolase_1"/>
</dbReference>
<dbReference type="AlphaFoldDB" id="A0A231HET9"/>
<evidence type="ECO:0000313" key="4">
    <source>
        <dbReference type="EMBL" id="OXR47399.1"/>
    </source>
</evidence>
<dbReference type="InterPro" id="IPR050471">
    <property type="entry name" value="AB_hydrolase"/>
</dbReference>
<dbReference type="EMBL" id="NGAF01000001">
    <property type="protein sequence ID" value="OXR47399.1"/>
    <property type="molecule type" value="Genomic_DNA"/>
</dbReference>
<dbReference type="SUPFAM" id="SSF53474">
    <property type="entry name" value="alpha/beta-Hydrolases"/>
    <property type="match status" value="1"/>
</dbReference>
<evidence type="ECO:0000256" key="1">
    <source>
        <dbReference type="ARBA" id="ARBA00022559"/>
    </source>
</evidence>
<reference evidence="4 5" key="1">
    <citation type="submission" date="2017-07" db="EMBL/GenBank/DDBJ databases">
        <title>First draft Genome Sequence of Nocardia cerradoensis isolated from human infection.</title>
        <authorList>
            <person name="Carrasco G."/>
        </authorList>
    </citation>
    <scope>NUCLEOTIDE SEQUENCE [LARGE SCALE GENOMIC DNA]</scope>
    <source>
        <strain evidence="4 5">CNM20130759</strain>
    </source>
</reference>
<dbReference type="InterPro" id="IPR029058">
    <property type="entry name" value="AB_hydrolase_fold"/>
</dbReference>
<keyword evidence="5" id="KW-1185">Reference proteome</keyword>
<dbReference type="Proteomes" id="UP000215506">
    <property type="component" value="Unassembled WGS sequence"/>
</dbReference>
<gene>
    <name evidence="4" type="primary">cpo_1</name>
    <name evidence="4" type="ORF">B7C42_00522</name>
</gene>